<name>W2TFG7_NECAM</name>
<sequence length="93" mass="10807">MKFQEEGMKMQKRILRSRVYRLKLQETTTSSIACHERLSASGNFRPQNDNETVDEFVSNWKGPLNIPPPPPPPLPGSKPRTPKRGNFQRIKRY</sequence>
<gene>
    <name evidence="2" type="ORF">NECAME_09267</name>
</gene>
<dbReference type="AlphaFoldDB" id="W2TFG7"/>
<dbReference type="EMBL" id="KI659137">
    <property type="protein sequence ID" value="ETN80329.1"/>
    <property type="molecule type" value="Genomic_DNA"/>
</dbReference>
<evidence type="ECO:0000256" key="1">
    <source>
        <dbReference type="SAM" id="MobiDB-lite"/>
    </source>
</evidence>
<protein>
    <submittedName>
        <fullName evidence="2">Uncharacterized protein</fullName>
    </submittedName>
</protein>
<feature type="region of interest" description="Disordered" evidence="1">
    <location>
        <begin position="58"/>
        <end position="93"/>
    </location>
</feature>
<evidence type="ECO:0000313" key="2">
    <source>
        <dbReference type="EMBL" id="ETN80329.1"/>
    </source>
</evidence>
<accession>W2TFG7</accession>
<dbReference type="Proteomes" id="UP000053676">
    <property type="component" value="Unassembled WGS sequence"/>
</dbReference>
<reference evidence="3" key="1">
    <citation type="journal article" date="2014" name="Nat. Genet.">
        <title>Genome of the human hookworm Necator americanus.</title>
        <authorList>
            <person name="Tang Y.T."/>
            <person name="Gao X."/>
            <person name="Rosa B.A."/>
            <person name="Abubucker S."/>
            <person name="Hallsworth-Pepin K."/>
            <person name="Martin J."/>
            <person name="Tyagi R."/>
            <person name="Heizer E."/>
            <person name="Zhang X."/>
            <person name="Bhonagiri-Palsikar V."/>
            <person name="Minx P."/>
            <person name="Warren W.C."/>
            <person name="Wang Q."/>
            <person name="Zhan B."/>
            <person name="Hotez P.J."/>
            <person name="Sternberg P.W."/>
            <person name="Dougall A."/>
            <person name="Gaze S.T."/>
            <person name="Mulvenna J."/>
            <person name="Sotillo J."/>
            <person name="Ranganathan S."/>
            <person name="Rabelo E.M."/>
            <person name="Wilson R.K."/>
            <person name="Felgner P.L."/>
            <person name="Bethony J."/>
            <person name="Hawdon J.M."/>
            <person name="Gasser R.B."/>
            <person name="Loukas A."/>
            <person name="Mitreva M."/>
        </authorList>
    </citation>
    <scope>NUCLEOTIDE SEQUENCE [LARGE SCALE GENOMIC DNA]</scope>
</reference>
<keyword evidence="3" id="KW-1185">Reference proteome</keyword>
<evidence type="ECO:0000313" key="3">
    <source>
        <dbReference type="Proteomes" id="UP000053676"/>
    </source>
</evidence>
<dbReference type="KEGG" id="nai:NECAME_09267"/>
<feature type="compositionally biased region" description="Pro residues" evidence="1">
    <location>
        <begin position="65"/>
        <end position="76"/>
    </location>
</feature>
<organism evidence="2 3">
    <name type="scientific">Necator americanus</name>
    <name type="common">Human hookworm</name>
    <dbReference type="NCBI Taxonomy" id="51031"/>
    <lineage>
        <taxon>Eukaryota</taxon>
        <taxon>Metazoa</taxon>
        <taxon>Ecdysozoa</taxon>
        <taxon>Nematoda</taxon>
        <taxon>Chromadorea</taxon>
        <taxon>Rhabditida</taxon>
        <taxon>Rhabditina</taxon>
        <taxon>Rhabditomorpha</taxon>
        <taxon>Strongyloidea</taxon>
        <taxon>Ancylostomatidae</taxon>
        <taxon>Bunostominae</taxon>
        <taxon>Necator</taxon>
    </lineage>
</organism>
<proteinExistence type="predicted"/>